<proteinExistence type="predicted"/>
<evidence type="ECO:0000259" key="2">
    <source>
        <dbReference type="Pfam" id="PF24041"/>
    </source>
</evidence>
<organism evidence="3 4">
    <name type="scientific">Halococcus morrhuae DSM 1307</name>
    <dbReference type="NCBI Taxonomy" id="931277"/>
    <lineage>
        <taxon>Archaea</taxon>
        <taxon>Methanobacteriati</taxon>
        <taxon>Methanobacteriota</taxon>
        <taxon>Stenosarchaea group</taxon>
        <taxon>Halobacteria</taxon>
        <taxon>Halobacteriales</taxon>
        <taxon>Halococcaceae</taxon>
        <taxon>Halococcus</taxon>
    </lineage>
</organism>
<name>M0M974_HALMO</name>
<dbReference type="AlphaFoldDB" id="M0M974"/>
<dbReference type="EMBL" id="AOMC01000132">
    <property type="protein sequence ID" value="EMA42342.1"/>
    <property type="molecule type" value="Genomic_DNA"/>
</dbReference>
<dbReference type="RefSeq" id="WP_004054683.1">
    <property type="nucleotide sequence ID" value="NZ_AOMC01000132.1"/>
</dbReference>
<feature type="region of interest" description="Disordered" evidence="1">
    <location>
        <begin position="72"/>
        <end position="96"/>
    </location>
</feature>
<dbReference type="Pfam" id="PF24041">
    <property type="entry name" value="DUF7350"/>
    <property type="match status" value="1"/>
</dbReference>
<sequence>MDRRAFLRVGTAASAAGAGLLAGCSGLFSVQTGYREQMPPLPENRPAAVYYPSHIEGMEMVGVKTIDGNGANATSATNGTDSDGTNSSNGSGGGSGTSGGYRCALTYSYPHRFWTVTGTETEKIPIEDNDSLHLMVSVWDPATGVFPLDTNPTITVSQNGDSVTTLSPWTMLSQNMGFHTGDNLSLPGAGDYTVTVDVPPTSVRRTGSFEGRFDSQRSVEFSFTFDPGTVNDIMLDRLGEKAGTRGAVEPMEMKKMPLALAPKTGELPGRPLGTVRTGDAVFDVRALDDASRFGGTEKTYLAVSARTPHNRYVLPAMSLSATVTRGNETVFDGALQATLDPELNYHYGAGVESIESGDEIDIVVDAPPQVARHEGYETAFLKMPSRTLTVGDGSGGQ</sequence>
<dbReference type="InterPro" id="IPR038482">
    <property type="entry name" value="Tp34-type_sf"/>
</dbReference>
<dbReference type="InterPro" id="IPR055774">
    <property type="entry name" value="DUF7350"/>
</dbReference>
<comment type="caution">
    <text evidence="3">The sequence shown here is derived from an EMBL/GenBank/DDBJ whole genome shotgun (WGS) entry which is preliminary data.</text>
</comment>
<gene>
    <name evidence="3" type="ORF">C448_10936</name>
</gene>
<dbReference type="PATRIC" id="fig|931277.6.peg.2133"/>
<evidence type="ECO:0000313" key="4">
    <source>
        <dbReference type="Proteomes" id="UP000011568"/>
    </source>
</evidence>
<dbReference type="Gene3D" id="2.60.40.2480">
    <property type="entry name" value="Periplasmic metal-binding protein Tp34-type"/>
    <property type="match status" value="1"/>
</dbReference>
<reference evidence="3 4" key="1">
    <citation type="journal article" date="2014" name="PLoS Genet.">
        <title>Phylogenetically driven sequencing of extremely halophilic archaea reveals strategies for static and dynamic osmo-response.</title>
        <authorList>
            <person name="Becker E.A."/>
            <person name="Seitzer P.M."/>
            <person name="Tritt A."/>
            <person name="Larsen D."/>
            <person name="Krusor M."/>
            <person name="Yao A.I."/>
            <person name="Wu D."/>
            <person name="Madern D."/>
            <person name="Eisen J.A."/>
            <person name="Darling A.E."/>
            <person name="Facciotti M.T."/>
        </authorList>
    </citation>
    <scope>NUCLEOTIDE SEQUENCE [LARGE SCALE GENOMIC DNA]</scope>
    <source>
        <strain evidence="3 4">DSM 1307</strain>
    </source>
</reference>
<evidence type="ECO:0000313" key="3">
    <source>
        <dbReference type="EMBL" id="EMA42342.1"/>
    </source>
</evidence>
<feature type="compositionally biased region" description="Low complexity" evidence="1">
    <location>
        <begin position="77"/>
        <end position="89"/>
    </location>
</feature>
<dbReference type="PROSITE" id="PS51257">
    <property type="entry name" value="PROKAR_LIPOPROTEIN"/>
    <property type="match status" value="1"/>
</dbReference>
<dbReference type="OrthoDB" id="156174at2157"/>
<feature type="domain" description="DUF7350" evidence="2">
    <location>
        <begin position="266"/>
        <end position="389"/>
    </location>
</feature>
<protein>
    <recommendedName>
        <fullName evidence="2">DUF7350 domain-containing protein</fullName>
    </recommendedName>
</protein>
<accession>M0M974</accession>
<dbReference type="STRING" id="931277.C448_10936"/>
<dbReference type="Proteomes" id="UP000011568">
    <property type="component" value="Unassembled WGS sequence"/>
</dbReference>
<keyword evidence="4" id="KW-1185">Reference proteome</keyword>
<dbReference type="eggNOG" id="arCOG04511">
    <property type="taxonomic scope" value="Archaea"/>
</dbReference>
<evidence type="ECO:0000256" key="1">
    <source>
        <dbReference type="SAM" id="MobiDB-lite"/>
    </source>
</evidence>